<proteinExistence type="inferred from homology"/>
<keyword evidence="3" id="KW-1003">Cell membrane</keyword>
<feature type="transmembrane region" description="Helical" evidence="7">
    <location>
        <begin position="287"/>
        <end position="306"/>
    </location>
</feature>
<name>A0A1G9J6L3_9BACT</name>
<comment type="subcellular location">
    <subcellularLocation>
        <location evidence="1">Cell membrane</location>
        <topology evidence="1">Multi-pass membrane protein</topology>
    </subcellularLocation>
</comment>
<keyword evidence="10" id="KW-1185">Reference proteome</keyword>
<dbReference type="EMBL" id="FNFO01000005">
    <property type="protein sequence ID" value="SDL32991.1"/>
    <property type="molecule type" value="Genomic_DNA"/>
</dbReference>
<accession>A0A1G9J6L3</accession>
<dbReference type="GO" id="GO:0009246">
    <property type="term" value="P:enterobacterial common antigen biosynthetic process"/>
    <property type="evidence" value="ECO:0007669"/>
    <property type="project" value="TreeGrafter"/>
</dbReference>
<evidence type="ECO:0000256" key="6">
    <source>
        <dbReference type="ARBA" id="ARBA00023136"/>
    </source>
</evidence>
<dbReference type="InterPro" id="IPR002656">
    <property type="entry name" value="Acyl_transf_3_dom"/>
</dbReference>
<feature type="transmembrane region" description="Helical" evidence="7">
    <location>
        <begin position="197"/>
        <end position="215"/>
    </location>
</feature>
<protein>
    <submittedName>
        <fullName evidence="9">Membrane-bound acyltransferase YfiQ, involved in biofilm formation</fullName>
    </submittedName>
</protein>
<keyword evidence="5 7" id="KW-1133">Transmembrane helix</keyword>
<keyword evidence="4 7" id="KW-0812">Transmembrane</keyword>
<feature type="transmembrane region" description="Helical" evidence="7">
    <location>
        <begin position="227"/>
        <end position="245"/>
    </location>
</feature>
<keyword evidence="9" id="KW-0808">Transferase</keyword>
<feature type="transmembrane region" description="Helical" evidence="7">
    <location>
        <begin position="100"/>
        <end position="123"/>
    </location>
</feature>
<dbReference type="AlphaFoldDB" id="A0A1G9J6L3"/>
<dbReference type="STRING" id="1075417.SAMN05421823_105216"/>
<dbReference type="Pfam" id="PF01757">
    <property type="entry name" value="Acyl_transf_3"/>
    <property type="match status" value="1"/>
</dbReference>
<organism evidence="9 10">
    <name type="scientific">Catalinimonas alkaloidigena</name>
    <dbReference type="NCBI Taxonomy" id="1075417"/>
    <lineage>
        <taxon>Bacteria</taxon>
        <taxon>Pseudomonadati</taxon>
        <taxon>Bacteroidota</taxon>
        <taxon>Cytophagia</taxon>
        <taxon>Cytophagales</taxon>
        <taxon>Catalimonadaceae</taxon>
        <taxon>Catalinimonas</taxon>
    </lineage>
</organism>
<evidence type="ECO:0000256" key="2">
    <source>
        <dbReference type="ARBA" id="ARBA00007400"/>
    </source>
</evidence>
<gene>
    <name evidence="9" type="ORF">SAMN05421823_105216</name>
</gene>
<evidence type="ECO:0000256" key="4">
    <source>
        <dbReference type="ARBA" id="ARBA00022692"/>
    </source>
</evidence>
<dbReference type="GO" id="GO:0005886">
    <property type="term" value="C:plasma membrane"/>
    <property type="evidence" value="ECO:0007669"/>
    <property type="project" value="UniProtKB-SubCell"/>
</dbReference>
<feature type="domain" description="Acyltransferase 3" evidence="8">
    <location>
        <begin position="29"/>
        <end position="344"/>
    </location>
</feature>
<feature type="transmembrane region" description="Helical" evidence="7">
    <location>
        <begin position="257"/>
        <end position="275"/>
    </location>
</feature>
<feature type="transmembrane region" description="Helical" evidence="7">
    <location>
        <begin position="148"/>
        <end position="165"/>
    </location>
</feature>
<reference evidence="9 10" key="1">
    <citation type="submission" date="2016-10" db="EMBL/GenBank/DDBJ databases">
        <authorList>
            <person name="de Groot N.N."/>
        </authorList>
    </citation>
    <scope>NUCLEOTIDE SEQUENCE [LARGE SCALE GENOMIC DNA]</scope>
    <source>
        <strain evidence="9 10">DSM 25186</strain>
    </source>
</reference>
<evidence type="ECO:0000313" key="9">
    <source>
        <dbReference type="EMBL" id="SDL32991.1"/>
    </source>
</evidence>
<keyword evidence="6 7" id="KW-0472">Membrane</keyword>
<evidence type="ECO:0000259" key="8">
    <source>
        <dbReference type="Pfam" id="PF01757"/>
    </source>
</evidence>
<dbReference type="PANTHER" id="PTHR40074">
    <property type="entry name" value="O-ACETYLTRANSFERASE WECH"/>
    <property type="match status" value="1"/>
</dbReference>
<feature type="transmembrane region" description="Helical" evidence="7">
    <location>
        <begin position="28"/>
        <end position="46"/>
    </location>
</feature>
<sequence>MHPNAETSTTLEVPQAPKSSKRKFLRHVHYFRGFAILNIAFIHIWFFPEKYKDTPDVVFLSHFREVIFHASTIYFLFISGFLFAYLSSNFDTWKYYKSKFLNVLLPYILITTGLFLASNLSLIKQAALGELGQGWAEAILTGSIQVQYWYIPFIALVFLISPLLLKIPDRIFNALTLICSFLPLFGTRTAVEVSFELYMYFMPVYLWGMYAARNYDAFVRVIQQYKYGIALVAVVLSGVLFWLRLYPSQPDGVLEALYYVQKMAFTFLIFVFLMRYEHVEVKLLDQFAVYSFSIFFLHTIVDVYFIKKQIYEVIMTLPLYLIAPISLLYTALICLITLWVSMLIKKVLGKYSRYLIGS</sequence>
<keyword evidence="9" id="KW-0012">Acyltransferase</keyword>
<feature type="transmembrane region" description="Helical" evidence="7">
    <location>
        <begin position="172"/>
        <end position="191"/>
    </location>
</feature>
<comment type="similarity">
    <text evidence="2">Belongs to the acyltransferase 3 family.</text>
</comment>
<feature type="transmembrane region" description="Helical" evidence="7">
    <location>
        <begin position="318"/>
        <end position="344"/>
    </location>
</feature>
<evidence type="ECO:0000256" key="1">
    <source>
        <dbReference type="ARBA" id="ARBA00004651"/>
    </source>
</evidence>
<dbReference type="PANTHER" id="PTHR40074:SF2">
    <property type="entry name" value="O-ACETYLTRANSFERASE WECH"/>
    <property type="match status" value="1"/>
</dbReference>
<evidence type="ECO:0000256" key="3">
    <source>
        <dbReference type="ARBA" id="ARBA00022475"/>
    </source>
</evidence>
<evidence type="ECO:0000256" key="5">
    <source>
        <dbReference type="ARBA" id="ARBA00022989"/>
    </source>
</evidence>
<feature type="transmembrane region" description="Helical" evidence="7">
    <location>
        <begin position="66"/>
        <end position="88"/>
    </location>
</feature>
<dbReference type="RefSeq" id="WP_176956060.1">
    <property type="nucleotide sequence ID" value="NZ_FNFO01000005.1"/>
</dbReference>
<evidence type="ECO:0000313" key="10">
    <source>
        <dbReference type="Proteomes" id="UP000198510"/>
    </source>
</evidence>
<dbReference type="Proteomes" id="UP000198510">
    <property type="component" value="Unassembled WGS sequence"/>
</dbReference>
<dbReference type="GO" id="GO:0016413">
    <property type="term" value="F:O-acetyltransferase activity"/>
    <property type="evidence" value="ECO:0007669"/>
    <property type="project" value="TreeGrafter"/>
</dbReference>
<evidence type="ECO:0000256" key="7">
    <source>
        <dbReference type="SAM" id="Phobius"/>
    </source>
</evidence>